<dbReference type="EMBL" id="JAWXXX010000001">
    <property type="protein sequence ID" value="MDX5894706.1"/>
    <property type="molecule type" value="Genomic_DNA"/>
</dbReference>
<dbReference type="OrthoDB" id="4552565at2"/>
<name>A0A023X4Z4_RUBRA</name>
<protein>
    <recommendedName>
        <fullName evidence="4">DUF433 domain-containing protein</fullName>
    </recommendedName>
</protein>
<dbReference type="Gene3D" id="1.10.10.10">
    <property type="entry name" value="Winged helix-like DNA-binding domain superfamily/Winged helix DNA-binding domain"/>
    <property type="match status" value="1"/>
</dbReference>
<dbReference type="HOGENOM" id="CLU_1936566_0_0_11"/>
<dbReference type="InterPro" id="IPR036388">
    <property type="entry name" value="WH-like_DNA-bd_sf"/>
</dbReference>
<accession>A0A023X4Z4</accession>
<dbReference type="KEGG" id="rrd:RradSPS_2018"/>
<dbReference type="EMBL" id="CP007514">
    <property type="protein sequence ID" value="AHY47301.1"/>
    <property type="molecule type" value="Genomic_DNA"/>
</dbReference>
<evidence type="ECO:0008006" key="4">
    <source>
        <dbReference type="Google" id="ProtNLM"/>
    </source>
</evidence>
<dbReference type="eggNOG" id="COG2442">
    <property type="taxonomic scope" value="Bacteria"/>
</dbReference>
<dbReference type="Proteomes" id="UP001281130">
    <property type="component" value="Unassembled WGS sequence"/>
</dbReference>
<evidence type="ECO:0000313" key="2">
    <source>
        <dbReference type="EMBL" id="MDX5894706.1"/>
    </source>
</evidence>
<organism evidence="1 3">
    <name type="scientific">Rubrobacter radiotolerans</name>
    <name type="common">Arthrobacter radiotolerans</name>
    <dbReference type="NCBI Taxonomy" id="42256"/>
    <lineage>
        <taxon>Bacteria</taxon>
        <taxon>Bacillati</taxon>
        <taxon>Actinomycetota</taxon>
        <taxon>Rubrobacteria</taxon>
        <taxon>Rubrobacterales</taxon>
        <taxon>Rubrobacteraceae</taxon>
        <taxon>Rubrobacter</taxon>
    </lineage>
</organism>
<sequence>MSARYVVDEKGERREVILPVEEYERLRVAGEETEKMSRHPGVVFEGPPKRRRASLFGSVFDVWEIVDLYRGKGRERLFAEHPISERQLQVALDYYEANPGEIDAFIEEDDRPVEYWQRKYPDLNITVREF</sequence>
<gene>
    <name evidence="1" type="ORF">RradSPS_2018</name>
    <name evidence="2" type="ORF">SIL72_11810</name>
</gene>
<evidence type="ECO:0000313" key="3">
    <source>
        <dbReference type="Proteomes" id="UP000025229"/>
    </source>
</evidence>
<keyword evidence="3" id="KW-1185">Reference proteome</keyword>
<dbReference type="AlphaFoldDB" id="A0A023X4Z4"/>
<dbReference type="Proteomes" id="UP000025229">
    <property type="component" value="Chromosome"/>
</dbReference>
<proteinExistence type="predicted"/>
<evidence type="ECO:0000313" key="1">
    <source>
        <dbReference type="EMBL" id="AHY47301.1"/>
    </source>
</evidence>
<dbReference type="RefSeq" id="WP_143533979.1">
    <property type="nucleotide sequence ID" value="NZ_CP007514.1"/>
</dbReference>
<reference evidence="1 3" key="1">
    <citation type="submission" date="2014-03" db="EMBL/GenBank/DDBJ databases">
        <title>Complete genome sequence of the Radio-Resistant Rubrobacter radiotolerans RSPS-4.</title>
        <authorList>
            <person name="Egas C.C."/>
            <person name="Barroso C.C."/>
            <person name="Froufe H.J.C."/>
            <person name="Pacheco J.J."/>
            <person name="Albuquerque L.L."/>
            <person name="da Costa M.M.S."/>
        </authorList>
    </citation>
    <scope>NUCLEOTIDE SEQUENCE [LARGE SCALE GENOMIC DNA]</scope>
    <source>
        <strain evidence="1 3">RSPS-4</strain>
    </source>
</reference>
<reference evidence="2" key="2">
    <citation type="submission" date="2023-11" db="EMBL/GenBank/DDBJ databases">
        <title>MicrobeMod: A computational toolkit for identifying prokaryotic methylation and restriction-modification with nanopore sequencing.</title>
        <authorList>
            <person name="Crits-Christoph A."/>
            <person name="Kang S.C."/>
            <person name="Lee H."/>
            <person name="Ostrov N."/>
        </authorList>
    </citation>
    <scope>NUCLEOTIDE SEQUENCE</scope>
    <source>
        <strain evidence="2">ATCC 51242</strain>
    </source>
</reference>